<evidence type="ECO:0000313" key="2">
    <source>
        <dbReference type="EMBL" id="WCL55370.1"/>
    </source>
</evidence>
<dbReference type="Gene3D" id="3.30.565.10">
    <property type="entry name" value="Histidine kinase-like ATPase, C-terminal domain"/>
    <property type="match status" value="1"/>
</dbReference>
<dbReference type="Pfam" id="PF10090">
    <property type="entry name" value="HPTransfase"/>
    <property type="match status" value="1"/>
</dbReference>
<protein>
    <submittedName>
        <fullName evidence="2">Histidine phosphotransferase family protein</fullName>
    </submittedName>
</protein>
<organism evidence="2 3">
    <name type="scientific">Gimibacter soli</name>
    <dbReference type="NCBI Taxonomy" id="3024400"/>
    <lineage>
        <taxon>Bacteria</taxon>
        <taxon>Pseudomonadati</taxon>
        <taxon>Pseudomonadota</taxon>
        <taxon>Alphaproteobacteria</taxon>
        <taxon>Kordiimonadales</taxon>
        <taxon>Temperatibacteraceae</taxon>
        <taxon>Gimibacter</taxon>
    </lineage>
</organism>
<evidence type="ECO:0000259" key="1">
    <source>
        <dbReference type="Pfam" id="PF10090"/>
    </source>
</evidence>
<proteinExistence type="predicted"/>
<dbReference type="Proteomes" id="UP001217500">
    <property type="component" value="Chromosome"/>
</dbReference>
<dbReference type="AlphaFoldDB" id="A0AAE9XV71"/>
<reference evidence="2" key="1">
    <citation type="submission" date="2023-01" db="EMBL/GenBank/DDBJ databases">
        <title>The genome sequence of Kordiimonadaceae bacterium 6D33.</title>
        <authorList>
            <person name="Liu Y."/>
        </authorList>
    </citation>
    <scope>NUCLEOTIDE SEQUENCE</scope>
    <source>
        <strain evidence="2">6D33</strain>
    </source>
</reference>
<evidence type="ECO:0000313" key="3">
    <source>
        <dbReference type="Proteomes" id="UP001217500"/>
    </source>
</evidence>
<feature type="domain" description="Histidine phosphotransferase ChpT C-terminal" evidence="1">
    <location>
        <begin position="79"/>
        <end position="199"/>
    </location>
</feature>
<gene>
    <name evidence="2" type="ORF">PH603_06310</name>
</gene>
<sequence length="214" mass="23058">MSKLDFAALLCSRLCHDLVSPVGAISNGIEILQEEHDAAMREQVIDLLQKSAQQTSNKLQFFRLAFGAAGGFSSRLDMREVQKALSVFLEGTRVTLDWKASVADAPKGIVKLILNLCLVASETLIRGGVMEVRIDPVGDNAIDIVVVITGERFIMQEAVRTALVGEANEEEVEPRSAPAWLAATTARELGGTISVTSEDGGRHRLAVQVRSSGD</sequence>
<accession>A0AAE9XV71</accession>
<dbReference type="KEGG" id="gso:PH603_06310"/>
<dbReference type="InterPro" id="IPR036890">
    <property type="entry name" value="HATPase_C_sf"/>
</dbReference>
<keyword evidence="3" id="KW-1185">Reference proteome</keyword>
<name>A0AAE9XV71_9PROT</name>
<dbReference type="InterPro" id="IPR018762">
    <property type="entry name" value="ChpT_C"/>
</dbReference>
<dbReference type="EMBL" id="CP116805">
    <property type="protein sequence ID" value="WCL55370.1"/>
    <property type="molecule type" value="Genomic_DNA"/>
</dbReference>
<dbReference type="Gene3D" id="1.10.287.130">
    <property type="match status" value="1"/>
</dbReference>
<dbReference type="RefSeq" id="WP_289505175.1">
    <property type="nucleotide sequence ID" value="NZ_CP116805.1"/>
</dbReference>